<dbReference type="GO" id="GO:0030870">
    <property type="term" value="C:Mre11 complex"/>
    <property type="evidence" value="ECO:0007669"/>
    <property type="project" value="InterPro"/>
</dbReference>
<feature type="coiled-coil region" evidence="1">
    <location>
        <begin position="520"/>
        <end position="590"/>
    </location>
</feature>
<keyword evidence="5" id="KW-1185">Reference proteome</keyword>
<organism evidence="4 5">
    <name type="scientific">Mucor plumbeus</name>
    <dbReference type="NCBI Taxonomy" id="97098"/>
    <lineage>
        <taxon>Eukaryota</taxon>
        <taxon>Fungi</taxon>
        <taxon>Fungi incertae sedis</taxon>
        <taxon>Mucoromycota</taxon>
        <taxon>Mucoromycotina</taxon>
        <taxon>Mucoromycetes</taxon>
        <taxon>Mucorales</taxon>
        <taxon>Mucorineae</taxon>
        <taxon>Mucoraceae</taxon>
        <taxon>Mucor</taxon>
    </lineage>
</organism>
<dbReference type="Proteomes" id="UP000650833">
    <property type="component" value="Unassembled WGS sequence"/>
</dbReference>
<feature type="compositionally biased region" description="Polar residues" evidence="2">
    <location>
        <begin position="706"/>
        <end position="722"/>
    </location>
</feature>
<sequence>MWVFYRITGSSNSTAKIFSRFRPDQGYLINVKGATEKNKTVKFVVEPFSKQDVINPRSRPDLILFRNEHNVIVDNKLIKDTEIHLHDQQILHIGRSNSSYKISWEPVIIYHDKMNDPELHENLIEKGTKCGFHVIDHITGLNDKPTHYCISTNLTEFEPSRNTFLSLALNNVYFVNFGWINELITADDPKFNLKAINDTIQPITIEDFCSMRQTAVFGPDERRKKLFKNMEFWFFNQQQLDANKELIKLAGGKAILQTCAQASIPHIAAHVLFVTPTNTDDLPDWPNAQQNFRDQMGANRTLLPYEIQFAILFCSTNYMCNPLAHPEENLHPNSALYASFQSASIQSYDQVKLESLDPTVPVTFPNDDSDFQHHHLTGDDDDLIEVKPERIECTQEISIRMEDEDEDQEEHAHRRRIIKEEVIEDEEMQKSSVKLPTPLQVDESVHNHRSPALLYPENVDLRTEEKLDYFSTSSPAISLSRNNNYEAEEEVDADTAVSPIMSLDIMDIDAFLGGAFENLNSKKQKEREDKLEEAKKAECKRQEEVKEAEIKRQQDEIIRQQEAEKNRKLREQVERERLQYEEQLQQRITTSVVRPLEEDIVMEPLDGPVDEPEEEIVQQERENTDNNNNNNNNNDSNNNSNDDTIDYRSDPTIIRIEEPDPSRGRYCRIIYRNLNVNPQPAKPANGAINYKRFKKVKQFENYSSFNSSQTFTATPSLSSQNKRPSRGKNHYSYIHNTYK</sequence>
<dbReference type="OrthoDB" id="552194at2759"/>
<gene>
    <name evidence="4" type="ORF">INT46_004602</name>
</gene>
<evidence type="ECO:0000313" key="5">
    <source>
        <dbReference type="Proteomes" id="UP000650833"/>
    </source>
</evidence>
<dbReference type="GO" id="GO:0003684">
    <property type="term" value="F:damaged DNA binding"/>
    <property type="evidence" value="ECO:0007669"/>
    <property type="project" value="TreeGrafter"/>
</dbReference>
<protein>
    <recommendedName>
        <fullName evidence="3">Nibrin second BRCT domain-containing protein</fullName>
    </recommendedName>
</protein>
<feature type="region of interest" description="Disordered" evidence="2">
    <location>
        <begin position="706"/>
        <end position="739"/>
    </location>
</feature>
<evidence type="ECO:0000256" key="1">
    <source>
        <dbReference type="SAM" id="Coils"/>
    </source>
</evidence>
<dbReference type="GO" id="GO:0007095">
    <property type="term" value="P:mitotic G2 DNA damage checkpoint signaling"/>
    <property type="evidence" value="ECO:0007669"/>
    <property type="project" value="InterPro"/>
</dbReference>
<proteinExistence type="predicted"/>
<feature type="compositionally biased region" description="Low complexity" evidence="2">
    <location>
        <begin position="625"/>
        <end position="642"/>
    </location>
</feature>
<dbReference type="PANTHER" id="PTHR12162:SF0">
    <property type="entry name" value="NIBRIN"/>
    <property type="match status" value="1"/>
</dbReference>
<reference evidence="4" key="1">
    <citation type="submission" date="2020-12" db="EMBL/GenBank/DDBJ databases">
        <title>Metabolic potential, ecology and presence of endohyphal bacteria is reflected in genomic diversity of Mucoromycotina.</title>
        <authorList>
            <person name="Muszewska A."/>
            <person name="Okrasinska A."/>
            <person name="Steczkiewicz K."/>
            <person name="Drgas O."/>
            <person name="Orlowska M."/>
            <person name="Perlinska-Lenart U."/>
            <person name="Aleksandrzak-Piekarczyk T."/>
            <person name="Szatraj K."/>
            <person name="Zielenkiewicz U."/>
            <person name="Pilsyk S."/>
            <person name="Malc E."/>
            <person name="Mieczkowski P."/>
            <person name="Kruszewska J.S."/>
            <person name="Biernat P."/>
            <person name="Pawlowska J."/>
        </authorList>
    </citation>
    <scope>NUCLEOTIDE SEQUENCE</scope>
    <source>
        <strain evidence="4">CBS 226.32</strain>
    </source>
</reference>
<dbReference type="CDD" id="cd06503">
    <property type="entry name" value="ATP-synt_Fo_b"/>
    <property type="match status" value="1"/>
</dbReference>
<dbReference type="InterPro" id="IPR032429">
    <property type="entry name" value="Nibrin_BRCT2"/>
</dbReference>
<dbReference type="AlphaFoldDB" id="A0A8H7UXP7"/>
<dbReference type="InterPro" id="IPR040227">
    <property type="entry name" value="Nibrin-rel"/>
</dbReference>
<evidence type="ECO:0000313" key="4">
    <source>
        <dbReference type="EMBL" id="KAG2199610.1"/>
    </source>
</evidence>
<dbReference type="PANTHER" id="PTHR12162">
    <property type="entry name" value="NIBRIN-RELATED"/>
    <property type="match status" value="1"/>
</dbReference>
<feature type="compositionally biased region" description="Acidic residues" evidence="2">
    <location>
        <begin position="608"/>
        <end position="617"/>
    </location>
</feature>
<dbReference type="Pfam" id="PF16508">
    <property type="entry name" value="NIBRIN_BRCT_II"/>
    <property type="match status" value="1"/>
</dbReference>
<dbReference type="GO" id="GO:0000724">
    <property type="term" value="P:double-strand break repair via homologous recombination"/>
    <property type="evidence" value="ECO:0007669"/>
    <property type="project" value="TreeGrafter"/>
</dbReference>
<evidence type="ECO:0000256" key="2">
    <source>
        <dbReference type="SAM" id="MobiDB-lite"/>
    </source>
</evidence>
<accession>A0A8H7UXP7</accession>
<evidence type="ECO:0000259" key="3">
    <source>
        <dbReference type="Pfam" id="PF16508"/>
    </source>
</evidence>
<comment type="caution">
    <text evidence="4">The sequence shown here is derived from an EMBL/GenBank/DDBJ whole genome shotgun (WGS) entry which is preliminary data.</text>
</comment>
<feature type="region of interest" description="Disordered" evidence="2">
    <location>
        <begin position="599"/>
        <end position="649"/>
    </location>
</feature>
<name>A0A8H7UXP7_9FUNG</name>
<dbReference type="InterPro" id="IPR043014">
    <property type="entry name" value="Nibrin_BRCT2_sf"/>
</dbReference>
<feature type="domain" description="Nibrin second BRCT" evidence="3">
    <location>
        <begin position="221"/>
        <end position="322"/>
    </location>
</feature>
<keyword evidence="1" id="KW-0175">Coiled coil</keyword>
<dbReference type="EMBL" id="JAEPRC010000345">
    <property type="protein sequence ID" value="KAG2199610.1"/>
    <property type="molecule type" value="Genomic_DNA"/>
</dbReference>
<dbReference type="Gene3D" id="3.40.50.10980">
    <property type="entry name" value="Nibrin, BRCT2 domain"/>
    <property type="match status" value="1"/>
</dbReference>